<organism evidence="1 2">
    <name type="scientific">Leptothrix discophora</name>
    <dbReference type="NCBI Taxonomy" id="89"/>
    <lineage>
        <taxon>Bacteria</taxon>
        <taxon>Pseudomonadati</taxon>
        <taxon>Pseudomonadota</taxon>
        <taxon>Betaproteobacteria</taxon>
        <taxon>Burkholderiales</taxon>
        <taxon>Sphaerotilaceae</taxon>
        <taxon>Leptothrix</taxon>
    </lineage>
</organism>
<protein>
    <recommendedName>
        <fullName evidence="3">DUF4123 domain-containing protein</fullName>
    </recommendedName>
</protein>
<dbReference type="RefSeq" id="WP_305749654.1">
    <property type="nucleotide sequence ID" value="NZ_JAUZEE010000005.1"/>
</dbReference>
<dbReference type="EMBL" id="JAUZEE010000005">
    <property type="protein sequence ID" value="MDP4301096.1"/>
    <property type="molecule type" value="Genomic_DNA"/>
</dbReference>
<comment type="caution">
    <text evidence="1">The sequence shown here is derived from an EMBL/GenBank/DDBJ whole genome shotgun (WGS) entry which is preliminary data.</text>
</comment>
<evidence type="ECO:0008006" key="3">
    <source>
        <dbReference type="Google" id="ProtNLM"/>
    </source>
</evidence>
<name>A0ABT9G3M8_LEPDI</name>
<reference evidence="1 2" key="1">
    <citation type="submission" date="2023-08" db="EMBL/GenBank/DDBJ databases">
        <authorList>
            <person name="Roldan D.M."/>
            <person name="Menes R.J."/>
        </authorList>
    </citation>
    <scope>NUCLEOTIDE SEQUENCE [LARGE SCALE GENOMIC DNA]</scope>
    <source>
        <strain evidence="1 2">CCM 2812</strain>
    </source>
</reference>
<gene>
    <name evidence="1" type="ORF">Q8X39_10655</name>
</gene>
<evidence type="ECO:0000313" key="1">
    <source>
        <dbReference type="EMBL" id="MDP4301096.1"/>
    </source>
</evidence>
<proteinExistence type="predicted"/>
<keyword evidence="2" id="KW-1185">Reference proteome</keyword>
<sequence length="246" mass="25793">MSRLQTEFRRLYLSADAASPDRLIDAQGRVRALVLALTRPADWEALAPVWRGVQVELGLPAPAIAASGTDALQLWFSVVEPMDVDAAQAFLALLRRRWLADLPAQRLALWPSPAGGGEPARHARPVPALNEATGNWSAFVAPDLAPLFAETPWLDIPPGDEAQAGVLGALASIQPAALASATAQLKQASHQMTPPAPASVDAPTAPILMAASTHTEPRAFLLAVMNDAAVPLALRIEAAKALLGAA</sequence>
<dbReference type="Proteomes" id="UP001235760">
    <property type="component" value="Unassembled WGS sequence"/>
</dbReference>
<accession>A0ABT9G3M8</accession>
<evidence type="ECO:0000313" key="2">
    <source>
        <dbReference type="Proteomes" id="UP001235760"/>
    </source>
</evidence>